<evidence type="ECO:0000256" key="5">
    <source>
        <dbReference type="ARBA" id="ARBA00037982"/>
    </source>
</evidence>
<keyword evidence="1" id="KW-0808">Transferase</keyword>
<comment type="caution">
    <text evidence="9">The sequence shown here is derived from an EMBL/GenBank/DDBJ whole genome shotgun (WGS) entry which is preliminary data.</text>
</comment>
<dbReference type="GO" id="GO:0005634">
    <property type="term" value="C:nucleus"/>
    <property type="evidence" value="ECO:0007669"/>
    <property type="project" value="TreeGrafter"/>
</dbReference>
<evidence type="ECO:0000256" key="1">
    <source>
        <dbReference type="ARBA" id="ARBA00022679"/>
    </source>
</evidence>
<dbReference type="InterPro" id="IPR000719">
    <property type="entry name" value="Prot_kinase_dom"/>
</dbReference>
<evidence type="ECO:0000313" key="10">
    <source>
        <dbReference type="Proteomes" id="UP000033647"/>
    </source>
</evidence>
<evidence type="ECO:0000256" key="3">
    <source>
        <dbReference type="ARBA" id="ARBA00022777"/>
    </source>
</evidence>
<dbReference type="InterPro" id="IPR017441">
    <property type="entry name" value="Protein_kinase_ATP_BS"/>
</dbReference>
<dbReference type="InterPro" id="IPR050339">
    <property type="entry name" value="CC_SR_Kinase"/>
</dbReference>
<feature type="binding site" evidence="6">
    <location>
        <position position="242"/>
    </location>
    <ligand>
        <name>ATP</name>
        <dbReference type="ChEBI" id="CHEBI:30616"/>
    </ligand>
</feature>
<sequence>MSKFFRSPNSSGSSSGSDSDDEETEEVMSASLSQLDISTRQEYSGSSLGSIPIDRTATTVARNEGQDWLLHSLLEERCLNQVIMERTNSGDPKRHANDREVKQEARRRYRILCAQLAPLNLVSVGTEEDRHGATRQRIRDGLDRALHSGMATPTRQSSFPAPLRGLLTDGRTEPVLQGWQAGLPMESGSPASVFDFLSTFHQPLPSRYLKDFDELGLLGKGGYGQVFHVRHRLDGRTYAVKKVPIRPSMVQRITIGGQAVLDEILIEVRSLSRLDHPNVVRYFSSWIEWSSGSSFTPPTCRDGPTSPASEVLNSSDKNYAIGGAEIATSGATESIHRVKTQSNSDEDAGFIFESRSQHTESSLIAVPEDSDILSRSISDVGLISSSRPSLAIHMQMDIYPMTLADFLSPPQSSPVKPLAHCFHISPSLRILLALLDGVEYLHTEGIVHRDLKPANIFLRLESNSKAVSSCVDLSHCSACQLENCANPVTLSVRIGDFGLVTSIAQSGDLFSAPPPTHAAGTELYRPAASKSSVSPKLDIFALGIIACELLTQFSTQMERRETLHALRKGQFPDGFAGCAGHQSSKVKECVAAMLSDEPSEDTTIGELRHELEALLSPPLTASDTLLRRSST</sequence>
<dbReference type="PROSITE" id="PS50011">
    <property type="entry name" value="PROTEIN_KINASE_DOM"/>
    <property type="match status" value="1"/>
</dbReference>
<dbReference type="Gene3D" id="1.10.510.10">
    <property type="entry name" value="Transferase(Phosphotransferase) domain 1"/>
    <property type="match status" value="1"/>
</dbReference>
<dbReference type="PROSITE" id="PS00108">
    <property type="entry name" value="PROTEIN_KINASE_ST"/>
    <property type="match status" value="1"/>
</dbReference>
<comment type="similarity">
    <text evidence="5">Belongs to the protein kinase superfamily. Ser/Thr protein kinase family. GCN2 subfamily.</text>
</comment>
<evidence type="ECO:0000256" key="7">
    <source>
        <dbReference type="SAM" id="MobiDB-lite"/>
    </source>
</evidence>
<organism evidence="9 10">
    <name type="scientific">Zymoseptoria brevis</name>
    <dbReference type="NCBI Taxonomy" id="1047168"/>
    <lineage>
        <taxon>Eukaryota</taxon>
        <taxon>Fungi</taxon>
        <taxon>Dikarya</taxon>
        <taxon>Ascomycota</taxon>
        <taxon>Pezizomycotina</taxon>
        <taxon>Dothideomycetes</taxon>
        <taxon>Dothideomycetidae</taxon>
        <taxon>Mycosphaerellales</taxon>
        <taxon>Mycosphaerellaceae</taxon>
        <taxon>Zymoseptoria</taxon>
    </lineage>
</organism>
<dbReference type="GO" id="GO:0004672">
    <property type="term" value="F:protein kinase activity"/>
    <property type="evidence" value="ECO:0007669"/>
    <property type="project" value="InterPro"/>
</dbReference>
<protein>
    <submittedName>
        <fullName evidence="9">PEK protein kinase</fullName>
    </submittedName>
</protein>
<feature type="compositionally biased region" description="Polar residues" evidence="7">
    <location>
        <begin position="30"/>
        <end position="49"/>
    </location>
</feature>
<dbReference type="Pfam" id="PF00069">
    <property type="entry name" value="Pkinase"/>
    <property type="match status" value="2"/>
</dbReference>
<gene>
    <name evidence="9" type="ORF">TI39_contig457g00016</name>
</gene>
<feature type="region of interest" description="Disordered" evidence="7">
    <location>
        <begin position="1"/>
        <end position="51"/>
    </location>
</feature>
<name>A0A0F4GKA1_9PEZI</name>
<dbReference type="InterPro" id="IPR008271">
    <property type="entry name" value="Ser/Thr_kinase_AS"/>
</dbReference>
<dbReference type="STRING" id="1047168.A0A0F4GKA1"/>
<dbReference type="Gene3D" id="3.30.200.20">
    <property type="entry name" value="Phosphorylase Kinase, domain 1"/>
    <property type="match status" value="1"/>
</dbReference>
<evidence type="ECO:0000259" key="8">
    <source>
        <dbReference type="PROSITE" id="PS50011"/>
    </source>
</evidence>
<keyword evidence="2 6" id="KW-0547">Nucleotide-binding</keyword>
<dbReference type="InterPro" id="IPR011009">
    <property type="entry name" value="Kinase-like_dom_sf"/>
</dbReference>
<dbReference type="PROSITE" id="PS00107">
    <property type="entry name" value="PROTEIN_KINASE_ATP"/>
    <property type="match status" value="1"/>
</dbReference>
<dbReference type="SUPFAM" id="SSF56112">
    <property type="entry name" value="Protein kinase-like (PK-like)"/>
    <property type="match status" value="1"/>
</dbReference>
<dbReference type="GO" id="GO:0005524">
    <property type="term" value="F:ATP binding"/>
    <property type="evidence" value="ECO:0007669"/>
    <property type="project" value="UniProtKB-UniRule"/>
</dbReference>
<evidence type="ECO:0000256" key="2">
    <source>
        <dbReference type="ARBA" id="ARBA00022741"/>
    </source>
</evidence>
<dbReference type="AlphaFoldDB" id="A0A0F4GKA1"/>
<reference evidence="9 10" key="1">
    <citation type="submission" date="2015-03" db="EMBL/GenBank/DDBJ databases">
        <title>RNA-seq based gene annotation and comparative genomics of four Zymoseptoria species reveal species-specific pathogenicity related genes and transposable element activity.</title>
        <authorList>
            <person name="Grandaubert J."/>
            <person name="Bhattacharyya A."/>
            <person name="Stukenbrock E.H."/>
        </authorList>
    </citation>
    <scope>NUCLEOTIDE SEQUENCE [LARGE SCALE GENOMIC DNA]</scope>
    <source>
        <strain evidence="9 10">Zb18110</strain>
    </source>
</reference>
<evidence type="ECO:0000256" key="6">
    <source>
        <dbReference type="PROSITE-ProRule" id="PRU10141"/>
    </source>
</evidence>
<proteinExistence type="inferred from homology"/>
<dbReference type="SMART" id="SM00220">
    <property type="entry name" value="S_TKc"/>
    <property type="match status" value="1"/>
</dbReference>
<evidence type="ECO:0000256" key="4">
    <source>
        <dbReference type="ARBA" id="ARBA00022840"/>
    </source>
</evidence>
<dbReference type="PANTHER" id="PTHR11042">
    <property type="entry name" value="EUKARYOTIC TRANSLATION INITIATION FACTOR 2-ALPHA KINASE EIF2-ALPHA KINASE -RELATED"/>
    <property type="match status" value="1"/>
</dbReference>
<keyword evidence="3 9" id="KW-0418">Kinase</keyword>
<dbReference type="Proteomes" id="UP000033647">
    <property type="component" value="Unassembled WGS sequence"/>
</dbReference>
<accession>A0A0F4GKA1</accession>
<dbReference type="EMBL" id="LAFY01000449">
    <property type="protein sequence ID" value="KJX97831.1"/>
    <property type="molecule type" value="Genomic_DNA"/>
</dbReference>
<keyword evidence="4 6" id="KW-0067">ATP-binding</keyword>
<feature type="domain" description="Protein kinase" evidence="8">
    <location>
        <begin position="212"/>
        <end position="615"/>
    </location>
</feature>
<dbReference type="OrthoDB" id="1405469at2759"/>
<evidence type="ECO:0000313" key="9">
    <source>
        <dbReference type="EMBL" id="KJX97831.1"/>
    </source>
</evidence>
<keyword evidence="10" id="KW-1185">Reference proteome</keyword>
<dbReference type="GO" id="GO:0005737">
    <property type="term" value="C:cytoplasm"/>
    <property type="evidence" value="ECO:0007669"/>
    <property type="project" value="TreeGrafter"/>
</dbReference>